<keyword evidence="1" id="KW-0732">Signal</keyword>
<protein>
    <submittedName>
        <fullName evidence="2">Uncharacterized protein</fullName>
    </submittedName>
</protein>
<gene>
    <name evidence="2" type="ORF">UTRI_10136</name>
</gene>
<proteinExistence type="predicted"/>
<organism evidence="2 3">
    <name type="scientific">Ustilago trichophora</name>
    <dbReference type="NCBI Taxonomy" id="86804"/>
    <lineage>
        <taxon>Eukaryota</taxon>
        <taxon>Fungi</taxon>
        <taxon>Dikarya</taxon>
        <taxon>Basidiomycota</taxon>
        <taxon>Ustilaginomycotina</taxon>
        <taxon>Ustilaginomycetes</taxon>
        <taxon>Ustilaginales</taxon>
        <taxon>Ustilaginaceae</taxon>
        <taxon>Ustilago</taxon>
    </lineage>
</organism>
<name>A0A5C3E017_9BASI</name>
<dbReference type="Proteomes" id="UP000324022">
    <property type="component" value="Unassembled WGS sequence"/>
</dbReference>
<sequence length="128" mass="14316">MKRLRTSLVLALLWLYLVSAQRLRSKAVVYSQSLRIGDGVSFEHMAFLHSNRKEQKALAEKFWNDVAIPRHGTGTPTTVRTHPSNGSAIFSRKFQVGGGFYHDDADSYLVPFSSATVGAMRLLRLVHA</sequence>
<dbReference type="AlphaFoldDB" id="A0A5C3E017"/>
<accession>A0A5C3E017</accession>
<evidence type="ECO:0000313" key="2">
    <source>
        <dbReference type="EMBL" id="SPO23838.1"/>
    </source>
</evidence>
<keyword evidence="3" id="KW-1185">Reference proteome</keyword>
<feature type="signal peptide" evidence="1">
    <location>
        <begin position="1"/>
        <end position="20"/>
    </location>
</feature>
<evidence type="ECO:0000256" key="1">
    <source>
        <dbReference type="SAM" id="SignalP"/>
    </source>
</evidence>
<feature type="chain" id="PRO_5022767536" evidence="1">
    <location>
        <begin position="21"/>
        <end position="128"/>
    </location>
</feature>
<dbReference type="EMBL" id="OOIN01000006">
    <property type="protein sequence ID" value="SPO23838.1"/>
    <property type="molecule type" value="Genomic_DNA"/>
</dbReference>
<reference evidence="2 3" key="1">
    <citation type="submission" date="2018-03" db="EMBL/GenBank/DDBJ databases">
        <authorList>
            <person name="Guldener U."/>
        </authorList>
    </citation>
    <scope>NUCLEOTIDE SEQUENCE [LARGE SCALE GENOMIC DNA]</scope>
    <source>
        <strain evidence="2 3">NBRC100155</strain>
    </source>
</reference>
<evidence type="ECO:0000313" key="3">
    <source>
        <dbReference type="Proteomes" id="UP000324022"/>
    </source>
</evidence>